<dbReference type="OrthoDB" id="194468at2759"/>
<feature type="domain" description="Amidohydrolase 3" evidence="1">
    <location>
        <begin position="62"/>
        <end position="507"/>
    </location>
</feature>
<dbReference type="SUPFAM" id="SSF51556">
    <property type="entry name" value="Metallo-dependent hydrolases"/>
    <property type="match status" value="1"/>
</dbReference>
<dbReference type="Gene3D" id="3.20.20.140">
    <property type="entry name" value="Metal-dependent hydrolases"/>
    <property type="match status" value="1"/>
</dbReference>
<dbReference type="Gene3D" id="2.30.40.10">
    <property type="entry name" value="Urease, subunit C, domain 1"/>
    <property type="match status" value="1"/>
</dbReference>
<reference evidence="2 3" key="1">
    <citation type="journal article" date="2015" name="BMC Genomics">
        <title>Insights from the genome of Ophiocordyceps polyrhachis-furcata to pathogenicity and host specificity in insect fungi.</title>
        <authorList>
            <person name="Wichadakul D."/>
            <person name="Kobmoo N."/>
            <person name="Ingsriswang S."/>
            <person name="Tangphatsornruang S."/>
            <person name="Chantasingh D."/>
            <person name="Luangsa-ard J.J."/>
            <person name="Eurwilaichitr L."/>
        </authorList>
    </citation>
    <scope>NUCLEOTIDE SEQUENCE [LARGE SCALE GENOMIC DNA]</scope>
    <source>
        <strain evidence="2 3">BCC 54312</strain>
    </source>
</reference>
<dbReference type="InterPro" id="IPR011059">
    <property type="entry name" value="Metal-dep_hydrolase_composite"/>
</dbReference>
<dbReference type="SUPFAM" id="SSF51338">
    <property type="entry name" value="Composite domain of metallo-dependent hydrolases"/>
    <property type="match status" value="1"/>
</dbReference>
<dbReference type="Pfam" id="PF07969">
    <property type="entry name" value="Amidohydro_3"/>
    <property type="match status" value="1"/>
</dbReference>
<evidence type="ECO:0000259" key="1">
    <source>
        <dbReference type="Pfam" id="PF07969"/>
    </source>
</evidence>
<dbReference type="Proteomes" id="UP000253664">
    <property type="component" value="Unassembled WGS sequence"/>
</dbReference>
<dbReference type="EMBL" id="LKCN02000015">
    <property type="protein sequence ID" value="RCI09350.1"/>
    <property type="molecule type" value="Genomic_DNA"/>
</dbReference>
<accession>A0A367L4K1</accession>
<name>A0A367L4K1_9HYPO</name>
<dbReference type="AlphaFoldDB" id="A0A367L4K1"/>
<keyword evidence="3" id="KW-1185">Reference proteome</keyword>
<dbReference type="STRING" id="1330021.A0A367L4K1"/>
<dbReference type="InterPro" id="IPR013108">
    <property type="entry name" value="Amidohydro_3"/>
</dbReference>
<sequence length="524" mass="57206">MPSWTPTPDNGTAYINGRIFTANESQPEAEAFIVSPDGLFTAVGSTDDMLAQAKRDNLVIHDLRSQFIMPGMHDAHVHMLWAGLYHFSSAGFDVEKSIPKSEAAGKVKSAACACHYAHAFSHWLNGHTFLIDDYDRSCLDEAYPDTPVMIRAGAGHSLLLNTVALKESGYDIENEPPMKAAFIGRRPDGSLTGEVAEIGMTKALLACPKPTMSHMQRAMKYAAGQLHMAGVTSCQEASANTPLLHLLRKLDEKNELKVDICTHIVYAPEYMGEEPASSLRDLLDASESFKTKHVDTRFVKIVLDGIPLAPYYSHCGLTEDDAVDEDKICVDDVVEAVARYDERGMTCKIHCTGKGATRRALDAIEAARKKHADGPRHEIAHCSGVSDVDYPRFRKLNTTAEMSPAFFFTHEFSPEEQALQDWNFPRMLSHKAHMTIGSDWGVPESPNLFPGLEGIVAPVGDGDRAKGAQLLLRMLTIAGAEAVGHEKHTGSIEVGKRANFIEVDRDLSKGGPGVYGCQGAEDVV</sequence>
<comment type="caution">
    <text evidence="2">The sequence shown here is derived from an EMBL/GenBank/DDBJ whole genome shotgun (WGS) entry which is preliminary data.</text>
</comment>
<gene>
    <name evidence="2" type="ORF">L249_3741</name>
</gene>
<organism evidence="2 3">
    <name type="scientific">Ophiocordyceps polyrhachis-furcata BCC 54312</name>
    <dbReference type="NCBI Taxonomy" id="1330021"/>
    <lineage>
        <taxon>Eukaryota</taxon>
        <taxon>Fungi</taxon>
        <taxon>Dikarya</taxon>
        <taxon>Ascomycota</taxon>
        <taxon>Pezizomycotina</taxon>
        <taxon>Sordariomycetes</taxon>
        <taxon>Hypocreomycetidae</taxon>
        <taxon>Hypocreales</taxon>
        <taxon>Ophiocordycipitaceae</taxon>
        <taxon>Ophiocordyceps</taxon>
    </lineage>
</organism>
<dbReference type="PANTHER" id="PTHR22642:SF2">
    <property type="entry name" value="PROTEIN LONG AFTER FAR-RED 3"/>
    <property type="match status" value="1"/>
</dbReference>
<dbReference type="Gene3D" id="3.10.310.70">
    <property type="match status" value="1"/>
</dbReference>
<evidence type="ECO:0000313" key="2">
    <source>
        <dbReference type="EMBL" id="RCI09350.1"/>
    </source>
</evidence>
<protein>
    <recommendedName>
        <fullName evidence="1">Amidohydrolase 3 domain-containing protein</fullName>
    </recommendedName>
</protein>
<dbReference type="InterPro" id="IPR032466">
    <property type="entry name" value="Metal_Hydrolase"/>
</dbReference>
<evidence type="ECO:0000313" key="3">
    <source>
        <dbReference type="Proteomes" id="UP000253664"/>
    </source>
</evidence>
<proteinExistence type="predicted"/>
<dbReference type="GO" id="GO:0016810">
    <property type="term" value="F:hydrolase activity, acting on carbon-nitrogen (but not peptide) bonds"/>
    <property type="evidence" value="ECO:0007669"/>
    <property type="project" value="InterPro"/>
</dbReference>
<dbReference type="PANTHER" id="PTHR22642">
    <property type="entry name" value="IMIDAZOLONEPROPIONASE"/>
    <property type="match status" value="1"/>
</dbReference>